<evidence type="ECO:0000256" key="7">
    <source>
        <dbReference type="ARBA" id="ARBA00024731"/>
    </source>
</evidence>
<comment type="subcellular location">
    <subcellularLocation>
        <location evidence="8">Cytoplasm</location>
    </subcellularLocation>
</comment>
<dbReference type="Pfam" id="PF00679">
    <property type="entry name" value="EFG_C"/>
    <property type="match status" value="1"/>
</dbReference>
<dbReference type="Gene3D" id="3.30.70.870">
    <property type="entry name" value="Elongation Factor G (Translational Gtpase), domain 3"/>
    <property type="match status" value="1"/>
</dbReference>
<dbReference type="Proteomes" id="UP000536441">
    <property type="component" value="Unassembled WGS sequence"/>
</dbReference>
<dbReference type="InterPro" id="IPR035647">
    <property type="entry name" value="EFG_III/V"/>
</dbReference>
<feature type="domain" description="Tr-type G" evidence="9">
    <location>
        <begin position="8"/>
        <end position="283"/>
    </location>
</feature>
<comment type="caution">
    <text evidence="10">The sequence shown here is derived from an EMBL/GenBank/DDBJ whole genome shotgun (WGS) entry which is preliminary data.</text>
</comment>
<dbReference type="NCBIfam" id="NF009381">
    <property type="entry name" value="PRK12740.1-5"/>
    <property type="match status" value="1"/>
</dbReference>
<dbReference type="Pfam" id="PF22042">
    <property type="entry name" value="EF-G_D2"/>
    <property type="match status" value="1"/>
</dbReference>
<protein>
    <recommendedName>
        <fullName evidence="2 8">Elongation factor G</fullName>
        <shortName evidence="8">EF-G</shortName>
    </recommendedName>
</protein>
<dbReference type="Pfam" id="PF14492">
    <property type="entry name" value="EFG_III"/>
    <property type="match status" value="1"/>
</dbReference>
<dbReference type="CDD" id="cd04088">
    <property type="entry name" value="EFG_mtEFG_II"/>
    <property type="match status" value="1"/>
</dbReference>
<sequence>MARSHPLEKYRNIGIMAHIDAGKTTTTERILYYTGKSYKIGEVHEGTATMDWMEQEQERGITITSAATTCFWNDNRINIIDTPGHVDFTIEVERSLRVLDGAVACFDGVAGVEPQSETVWRQADKYGVPRMCFVNKLDRTGADFYFCVNSIIERLGARPAVLYLPIGIEGGFKGLVDLVENRAIIWLEESLGAKFEYQDIPDDLKEKAAKYRSDLIEMAVEQDDAAMESYLEGNEPSVEELKKLIRKGTLDMAFVPVVCGSAFKNKGVQPLLDAVIDYLPSPLDVPAIKGVKLDGETPDERPSSDTEPFSALAFKIMNDPFVGSLTFARIYSGKLETSSQVLNSVKDKKEKIGRMLLMHANSREDIQEAYAGDIVALAGLKDTTTGDTLCAQNAPIILERMEFPEPVIELSVEPKTKADQEKMGVALNRLAREDPSFRVTSDAESGQTIIKGMGELHLEILVDRMKREFKVEANVGAPQVAYREYLKKPVDIDYTHKKQSGGTGQFGRVKVKLTPGERGSGFVFKDEIKGGNIPKEYIPAIEKGFRETAETGSLVGFPIIDFEVLLYDGAYHDVDSSALAFEICARGAMREAAQKSGITLLEPVMKVEVVTPEDYLGDVIGDMNSRRGQIQGTDTRGNAQTVEAMVPLANMFGYVNALRSFTQGRAQYSMQFSHYDEVPQNVADEVKAKMA</sequence>
<dbReference type="SUPFAM" id="SSF54211">
    <property type="entry name" value="Ribosomal protein S5 domain 2-like"/>
    <property type="match status" value="1"/>
</dbReference>
<evidence type="ECO:0000256" key="2">
    <source>
        <dbReference type="ARBA" id="ARBA00017872"/>
    </source>
</evidence>
<dbReference type="InterPro" id="IPR005517">
    <property type="entry name" value="Transl_elong_EFG/EF2_IV"/>
</dbReference>
<dbReference type="FunFam" id="3.30.230.10:FF:000003">
    <property type="entry name" value="Elongation factor G"/>
    <property type="match status" value="1"/>
</dbReference>
<evidence type="ECO:0000256" key="5">
    <source>
        <dbReference type="ARBA" id="ARBA00022917"/>
    </source>
</evidence>
<dbReference type="Gene3D" id="3.30.70.240">
    <property type="match status" value="1"/>
</dbReference>
<dbReference type="PANTHER" id="PTHR43261">
    <property type="entry name" value="TRANSLATION ELONGATION FACTOR G-RELATED"/>
    <property type="match status" value="1"/>
</dbReference>
<dbReference type="CDD" id="cd01434">
    <property type="entry name" value="EFG_mtEFG1_IV"/>
    <property type="match status" value="1"/>
</dbReference>
<dbReference type="InterPro" id="IPR000795">
    <property type="entry name" value="T_Tr_GTP-bd_dom"/>
</dbReference>
<organism evidence="10 11">
    <name type="scientific">Sphingomonas zeae</name>
    <dbReference type="NCBI Taxonomy" id="1646122"/>
    <lineage>
        <taxon>Bacteria</taxon>
        <taxon>Pseudomonadati</taxon>
        <taxon>Pseudomonadota</taxon>
        <taxon>Alphaproteobacteria</taxon>
        <taxon>Sphingomonadales</taxon>
        <taxon>Sphingomonadaceae</taxon>
        <taxon>Sphingomonas</taxon>
    </lineage>
</organism>
<dbReference type="FunFam" id="3.30.70.240:FF:000001">
    <property type="entry name" value="Elongation factor G"/>
    <property type="match status" value="1"/>
</dbReference>
<keyword evidence="4 8" id="KW-0251">Elongation factor</keyword>
<keyword evidence="3 8" id="KW-0547">Nucleotide-binding</keyword>
<dbReference type="PROSITE" id="PS51722">
    <property type="entry name" value="G_TR_2"/>
    <property type="match status" value="1"/>
</dbReference>
<dbReference type="SUPFAM" id="SSF50447">
    <property type="entry name" value="Translation proteins"/>
    <property type="match status" value="1"/>
</dbReference>
<evidence type="ECO:0000313" key="11">
    <source>
        <dbReference type="Proteomes" id="UP000536441"/>
    </source>
</evidence>
<keyword evidence="6 8" id="KW-0342">GTP-binding</keyword>
<accession>A0A7Y6B9H9</accession>
<dbReference type="InterPro" id="IPR014721">
    <property type="entry name" value="Ribsml_uS5_D2-typ_fold_subgr"/>
</dbReference>
<comment type="similarity">
    <text evidence="1 8">Belongs to the TRAFAC class translation factor GTPase superfamily. Classic translation factor GTPase family. EF-G/EF-2 subfamily.</text>
</comment>
<keyword evidence="5 8" id="KW-0648">Protein biosynthesis</keyword>
<dbReference type="GO" id="GO:0003746">
    <property type="term" value="F:translation elongation factor activity"/>
    <property type="evidence" value="ECO:0007669"/>
    <property type="project" value="UniProtKB-UniRule"/>
</dbReference>
<dbReference type="PROSITE" id="PS00301">
    <property type="entry name" value="G_TR_1"/>
    <property type="match status" value="1"/>
</dbReference>
<dbReference type="HAMAP" id="MF_00054_B">
    <property type="entry name" value="EF_G_EF_2_B"/>
    <property type="match status" value="1"/>
</dbReference>
<dbReference type="Gene3D" id="3.30.230.10">
    <property type="match status" value="1"/>
</dbReference>
<evidence type="ECO:0000259" key="9">
    <source>
        <dbReference type="PROSITE" id="PS51722"/>
    </source>
</evidence>
<evidence type="ECO:0000313" key="10">
    <source>
        <dbReference type="EMBL" id="NUU48961.1"/>
    </source>
</evidence>
<feature type="binding site" evidence="8">
    <location>
        <begin position="81"/>
        <end position="85"/>
    </location>
    <ligand>
        <name>GTP</name>
        <dbReference type="ChEBI" id="CHEBI:37565"/>
    </ligand>
</feature>
<gene>
    <name evidence="8 10" type="primary">fusA</name>
    <name evidence="10" type="ORF">HP438_18490</name>
</gene>
<dbReference type="FunFam" id="3.30.70.870:FF:000001">
    <property type="entry name" value="Elongation factor G"/>
    <property type="match status" value="1"/>
</dbReference>
<dbReference type="Pfam" id="PF00009">
    <property type="entry name" value="GTP_EFTU"/>
    <property type="match status" value="1"/>
</dbReference>
<dbReference type="GO" id="GO:0003924">
    <property type="term" value="F:GTPase activity"/>
    <property type="evidence" value="ECO:0007669"/>
    <property type="project" value="InterPro"/>
</dbReference>
<evidence type="ECO:0000256" key="1">
    <source>
        <dbReference type="ARBA" id="ARBA00005870"/>
    </source>
</evidence>
<keyword evidence="11" id="KW-1185">Reference proteome</keyword>
<dbReference type="Pfam" id="PF03764">
    <property type="entry name" value="EFG_IV"/>
    <property type="match status" value="1"/>
</dbReference>
<dbReference type="GO" id="GO:0097216">
    <property type="term" value="F:guanosine tetraphosphate binding"/>
    <property type="evidence" value="ECO:0007669"/>
    <property type="project" value="UniProtKB-ARBA"/>
</dbReference>
<dbReference type="SMART" id="SM00838">
    <property type="entry name" value="EFG_C"/>
    <property type="match status" value="1"/>
</dbReference>
<dbReference type="InterPro" id="IPR004540">
    <property type="entry name" value="Transl_elong_EFG/EF2"/>
</dbReference>
<dbReference type="InterPro" id="IPR009022">
    <property type="entry name" value="EFG_III"/>
</dbReference>
<dbReference type="RefSeq" id="WP_175313814.1">
    <property type="nucleotide sequence ID" value="NZ_CBCRYR010000039.1"/>
</dbReference>
<comment type="function">
    <text evidence="7 8">Catalyzes the GTP-dependent ribosomal translocation step during translation elongation. During this step, the ribosome changes from the pre-translocational (PRE) to the post-translocational (POST) state as the newly formed A-site-bound peptidyl-tRNA and P-site-bound deacylated tRNA move to the P and E sites, respectively. Catalyzes the coordinated movement of the two tRNA molecules, the mRNA and conformational changes in the ribosome.</text>
</comment>
<dbReference type="SMART" id="SM00889">
    <property type="entry name" value="EFG_IV"/>
    <property type="match status" value="1"/>
</dbReference>
<keyword evidence="8" id="KW-0963">Cytoplasm</keyword>
<dbReference type="InterPro" id="IPR053905">
    <property type="entry name" value="EF-G-like_DII"/>
</dbReference>
<dbReference type="InterPro" id="IPR000640">
    <property type="entry name" value="EFG_V-like"/>
</dbReference>
<dbReference type="SUPFAM" id="SSF54980">
    <property type="entry name" value="EF-G C-terminal domain-like"/>
    <property type="match status" value="2"/>
</dbReference>
<dbReference type="Gene3D" id="3.40.50.300">
    <property type="entry name" value="P-loop containing nucleotide triphosphate hydrolases"/>
    <property type="match status" value="1"/>
</dbReference>
<dbReference type="InterPro" id="IPR035649">
    <property type="entry name" value="EFG_V"/>
</dbReference>
<dbReference type="GO" id="GO:0005525">
    <property type="term" value="F:GTP binding"/>
    <property type="evidence" value="ECO:0007669"/>
    <property type="project" value="UniProtKB-UniRule"/>
</dbReference>
<dbReference type="CDD" id="cd03713">
    <property type="entry name" value="EFG_mtEFG_C"/>
    <property type="match status" value="1"/>
</dbReference>
<dbReference type="NCBIfam" id="TIGR00484">
    <property type="entry name" value="EF-G"/>
    <property type="match status" value="1"/>
</dbReference>
<dbReference type="Gene3D" id="2.40.30.10">
    <property type="entry name" value="Translation factors"/>
    <property type="match status" value="1"/>
</dbReference>
<reference evidence="10 11" key="1">
    <citation type="submission" date="2020-05" db="EMBL/GenBank/DDBJ databases">
        <title>Genome Sequencing of Type Strains.</title>
        <authorList>
            <person name="Lemaire J.F."/>
            <person name="Inderbitzin P."/>
            <person name="Gregorio O.A."/>
            <person name="Collins S.B."/>
            <person name="Wespe N."/>
            <person name="Knight-Connoni V."/>
        </authorList>
    </citation>
    <scope>NUCLEOTIDE SEQUENCE [LARGE SCALE GENOMIC DNA]</scope>
    <source>
        <strain evidence="10 11">DSM 100049</strain>
    </source>
</reference>
<dbReference type="InterPro" id="IPR020568">
    <property type="entry name" value="Ribosomal_Su5_D2-typ_SF"/>
</dbReference>
<dbReference type="PRINTS" id="PR00315">
    <property type="entry name" value="ELONGATNFCT"/>
</dbReference>
<dbReference type="CDD" id="cd16262">
    <property type="entry name" value="EFG_III"/>
    <property type="match status" value="1"/>
</dbReference>
<dbReference type="InterPro" id="IPR031157">
    <property type="entry name" value="G_TR_CS"/>
</dbReference>
<evidence type="ECO:0000256" key="3">
    <source>
        <dbReference type="ARBA" id="ARBA00022741"/>
    </source>
</evidence>
<dbReference type="InterPro" id="IPR009000">
    <property type="entry name" value="Transl_B-barrel_sf"/>
</dbReference>
<name>A0A7Y6B9H9_9SPHN</name>
<evidence type="ECO:0000256" key="4">
    <source>
        <dbReference type="ARBA" id="ARBA00022768"/>
    </source>
</evidence>
<feature type="binding site" evidence="8">
    <location>
        <begin position="17"/>
        <end position="24"/>
    </location>
    <ligand>
        <name>GTP</name>
        <dbReference type="ChEBI" id="CHEBI:37565"/>
    </ligand>
</feature>
<dbReference type="FunFam" id="3.40.50.300:FF:000029">
    <property type="entry name" value="Elongation factor G"/>
    <property type="match status" value="1"/>
</dbReference>
<dbReference type="FunFam" id="2.40.30.10:FF:000006">
    <property type="entry name" value="Elongation factor G"/>
    <property type="match status" value="1"/>
</dbReference>
<dbReference type="NCBIfam" id="TIGR00231">
    <property type="entry name" value="small_GTP"/>
    <property type="match status" value="1"/>
</dbReference>
<dbReference type="InterPro" id="IPR005225">
    <property type="entry name" value="Small_GTP-bd"/>
</dbReference>
<dbReference type="PANTHER" id="PTHR43261:SF1">
    <property type="entry name" value="RIBOSOME-RELEASING FACTOR 2, MITOCHONDRIAL"/>
    <property type="match status" value="1"/>
</dbReference>
<dbReference type="EMBL" id="JABMCH010000071">
    <property type="protein sequence ID" value="NUU48961.1"/>
    <property type="molecule type" value="Genomic_DNA"/>
</dbReference>
<evidence type="ECO:0000256" key="8">
    <source>
        <dbReference type="HAMAP-Rule" id="MF_00054"/>
    </source>
</evidence>
<feature type="binding site" evidence="8">
    <location>
        <begin position="135"/>
        <end position="138"/>
    </location>
    <ligand>
        <name>GTP</name>
        <dbReference type="ChEBI" id="CHEBI:37565"/>
    </ligand>
</feature>
<dbReference type="InterPro" id="IPR027417">
    <property type="entry name" value="P-loop_NTPase"/>
</dbReference>
<dbReference type="GO" id="GO:0032790">
    <property type="term" value="P:ribosome disassembly"/>
    <property type="evidence" value="ECO:0007669"/>
    <property type="project" value="TreeGrafter"/>
</dbReference>
<dbReference type="InterPro" id="IPR047872">
    <property type="entry name" value="EFG_IV"/>
</dbReference>
<dbReference type="AlphaFoldDB" id="A0A7Y6B9H9"/>
<proteinExistence type="inferred from homology"/>
<dbReference type="CDD" id="cd01886">
    <property type="entry name" value="EF-G"/>
    <property type="match status" value="1"/>
</dbReference>
<dbReference type="InterPro" id="IPR041095">
    <property type="entry name" value="EFG_II"/>
</dbReference>
<dbReference type="GO" id="GO:0005737">
    <property type="term" value="C:cytoplasm"/>
    <property type="evidence" value="ECO:0007669"/>
    <property type="project" value="UniProtKB-SubCell"/>
</dbReference>
<dbReference type="SUPFAM" id="SSF52540">
    <property type="entry name" value="P-loop containing nucleoside triphosphate hydrolases"/>
    <property type="match status" value="1"/>
</dbReference>
<evidence type="ECO:0000256" key="6">
    <source>
        <dbReference type="ARBA" id="ARBA00023134"/>
    </source>
</evidence>